<dbReference type="STRING" id="573321.SAMN04488505_105170"/>
<dbReference type="AlphaFoldDB" id="A0A1H7ZR35"/>
<keyword evidence="3" id="KW-1185">Reference proteome</keyword>
<sequence>MSARIFNSLIQSNMGGGPHGNFEAVIINHEGKLQHWWRDNSAAGGETWKPGQLITGQVAGPASIIQSDFIQDGHGNFEVVVPLQVGNRMELWHFWRSNADVTTPWQKGLQINGPEDVVAGPASIIQSDFIQGGHGNFEVVVPLRVGNNTELRHFWKNNADRTTPWQKGQRVTGPEDDVAGPASIIQSDFVQGGHGNFEVVVPLRVGNNTALWHFWKNNTDVTTPWQRGQRVTGLQDAVAGPGSIIQSDFMEGGHGNFEVVVPLFSSNGRKELWHFWRSNADVTASWQRGQLISASAGGNGCIIRSDYVTGGHPHNFEVLTDECSQSVVHYRHLNEDVTFPWLRGKVIIGEPALPQMKYVQKVVQLTGEYDRTVWKDGQPSFAFNRTETQWGLKGTDLGVSFRHNAKVFFLFGDSWGRHWNEAGRTTFDAIAHTTDLCARDGLHLTFNDQAPVISGDDSITQAEFDVPLDGFSLDGRLYVFFSSNHFKVGNAAVMGRSVLCASADEGLSFQYIGTYSSAKFINVSVVAEREPARYNIHSGAGLWIWGSGRYRSSDVYLSFLPFANILNGSMAALYFAGTDPFNQPVWSGAEADAVALFCAGCIGEFSVRFSKYLQQWVITYNGDNPRGIILRTADTPYGPWPEQQMLFNPFTNGYGKIMHSAHTPDKLNEPAFWGGSDRYGESGGEYGPYQASDYETGIIGRFAKIYFTLSTWNPYQANLMYGIVPAKGSTEADLENLHVDFTRFDTHCLGRIR</sequence>
<dbReference type="InterPro" id="IPR025442">
    <property type="entry name" value="DUF4185"/>
</dbReference>
<gene>
    <name evidence="2" type="ORF">SAMN04488505_105170</name>
</gene>
<dbReference type="Pfam" id="PF13810">
    <property type="entry name" value="DUF4185"/>
    <property type="match status" value="1"/>
</dbReference>
<dbReference type="RefSeq" id="WP_162277621.1">
    <property type="nucleotide sequence ID" value="NZ_FOBB01000005.1"/>
</dbReference>
<organism evidence="2 3">
    <name type="scientific">Chitinophaga rupis</name>
    <dbReference type="NCBI Taxonomy" id="573321"/>
    <lineage>
        <taxon>Bacteria</taxon>
        <taxon>Pseudomonadati</taxon>
        <taxon>Bacteroidota</taxon>
        <taxon>Chitinophagia</taxon>
        <taxon>Chitinophagales</taxon>
        <taxon>Chitinophagaceae</taxon>
        <taxon>Chitinophaga</taxon>
    </lineage>
</organism>
<dbReference type="Proteomes" id="UP000198984">
    <property type="component" value="Unassembled WGS sequence"/>
</dbReference>
<dbReference type="OrthoDB" id="284233at2"/>
<protein>
    <recommendedName>
        <fullName evidence="1">DUF4185 domain-containing protein</fullName>
    </recommendedName>
</protein>
<accession>A0A1H7ZR35</accession>
<evidence type="ECO:0000313" key="3">
    <source>
        <dbReference type="Proteomes" id="UP000198984"/>
    </source>
</evidence>
<dbReference type="EMBL" id="FOBB01000005">
    <property type="protein sequence ID" value="SEM60743.1"/>
    <property type="molecule type" value="Genomic_DNA"/>
</dbReference>
<evidence type="ECO:0000313" key="2">
    <source>
        <dbReference type="EMBL" id="SEM60743.1"/>
    </source>
</evidence>
<evidence type="ECO:0000259" key="1">
    <source>
        <dbReference type="Pfam" id="PF13810"/>
    </source>
</evidence>
<reference evidence="2 3" key="1">
    <citation type="submission" date="2016-10" db="EMBL/GenBank/DDBJ databases">
        <authorList>
            <person name="de Groot N.N."/>
        </authorList>
    </citation>
    <scope>NUCLEOTIDE SEQUENCE [LARGE SCALE GENOMIC DNA]</scope>
    <source>
        <strain evidence="2 3">DSM 21039</strain>
    </source>
</reference>
<proteinExistence type="predicted"/>
<feature type="domain" description="DUF4185" evidence="1">
    <location>
        <begin position="384"/>
        <end position="720"/>
    </location>
</feature>
<name>A0A1H7ZR35_9BACT</name>